<dbReference type="InterPro" id="IPR021146">
    <property type="entry name" value="Phage_gp6-like_head-tail"/>
</dbReference>
<reference evidence="2" key="1">
    <citation type="submission" date="2017-08" db="EMBL/GenBank/DDBJ databases">
        <authorList>
            <person name="Varghese N."/>
            <person name="Submissions S."/>
        </authorList>
    </citation>
    <scope>NUCLEOTIDE SEQUENCE [LARGE SCALE GENOMIC DNA]</scope>
    <source>
        <strain evidence="2">JA234</strain>
    </source>
</reference>
<gene>
    <name evidence="1" type="ORF">SAMN05878503_1451</name>
</gene>
<protein>
    <submittedName>
        <fullName evidence="1">Gp6-like head-tail connector protein</fullName>
    </submittedName>
</protein>
<dbReference type="OrthoDB" id="7307102at2"/>
<sequence>MAIVDLGQLKAHLNITDLLGDEDDALLSDKLDAAQGHIERPVGYKIDSRFGGADQEPVPPSLAQAVLMLAAWWYDQRESAVVGSGATLEVKFITSADWFTDDLFTA</sequence>
<dbReference type="NCBIfam" id="TIGR01560">
    <property type="entry name" value="put_DNA_pack"/>
    <property type="match status" value="1"/>
</dbReference>
<dbReference type="EMBL" id="OAOQ01000045">
    <property type="protein sequence ID" value="SNX75275.1"/>
    <property type="molecule type" value="Genomic_DNA"/>
</dbReference>
<organism evidence="1 2">
    <name type="scientific">Cereibacter ovatus</name>
    <dbReference type="NCBI Taxonomy" id="439529"/>
    <lineage>
        <taxon>Bacteria</taxon>
        <taxon>Pseudomonadati</taxon>
        <taxon>Pseudomonadota</taxon>
        <taxon>Alphaproteobacteria</taxon>
        <taxon>Rhodobacterales</taxon>
        <taxon>Paracoccaceae</taxon>
        <taxon>Cereibacter</taxon>
    </lineage>
</organism>
<dbReference type="Gene3D" id="1.10.3230.30">
    <property type="entry name" value="Phage gp6-like head-tail connector protein"/>
    <property type="match status" value="1"/>
</dbReference>
<name>A0A285D6J3_9RHOB</name>
<dbReference type="InterPro" id="IPR006450">
    <property type="entry name" value="Phage_HK97_gp6-like"/>
</dbReference>
<dbReference type="Proteomes" id="UP000219467">
    <property type="component" value="Unassembled WGS sequence"/>
</dbReference>
<dbReference type="AlphaFoldDB" id="A0A285D6J3"/>
<dbReference type="CDD" id="cd08054">
    <property type="entry name" value="gp6"/>
    <property type="match status" value="1"/>
</dbReference>
<evidence type="ECO:0000313" key="1">
    <source>
        <dbReference type="EMBL" id="SNX75275.1"/>
    </source>
</evidence>
<dbReference type="Pfam" id="PF05135">
    <property type="entry name" value="Phage_connect_1"/>
    <property type="match status" value="1"/>
</dbReference>
<dbReference type="RefSeq" id="WP_097032005.1">
    <property type="nucleotide sequence ID" value="NZ_OAOQ01000045.1"/>
</dbReference>
<keyword evidence="2" id="KW-1185">Reference proteome</keyword>
<evidence type="ECO:0000313" key="2">
    <source>
        <dbReference type="Proteomes" id="UP000219467"/>
    </source>
</evidence>
<accession>A0A285D6J3</accession>
<proteinExistence type="predicted"/>